<keyword evidence="3" id="KW-1185">Reference proteome</keyword>
<evidence type="ECO:0000256" key="1">
    <source>
        <dbReference type="SAM" id="SignalP"/>
    </source>
</evidence>
<gene>
    <name evidence="2" type="ORF">LVIROSA_LOCUS22011</name>
</gene>
<dbReference type="Proteomes" id="UP001157418">
    <property type="component" value="Unassembled WGS sequence"/>
</dbReference>
<proteinExistence type="predicted"/>
<evidence type="ECO:0008006" key="4">
    <source>
        <dbReference type="Google" id="ProtNLM"/>
    </source>
</evidence>
<protein>
    <recommendedName>
        <fullName evidence="4">Thionin-like protein</fullName>
    </recommendedName>
</protein>
<sequence length="107" mass="11879">MASTHKKSPAMMLFLLTFLCITMVPILALEPIYKISSKLCFGDCNQDCTVLCRKLSYPNAVVIDKCIKDCMAVKVNCGTECKAAGYQTGKMRLNSLGNGLRKMRETF</sequence>
<accession>A0AAU9N6P3</accession>
<organism evidence="2 3">
    <name type="scientific">Lactuca virosa</name>
    <dbReference type="NCBI Taxonomy" id="75947"/>
    <lineage>
        <taxon>Eukaryota</taxon>
        <taxon>Viridiplantae</taxon>
        <taxon>Streptophyta</taxon>
        <taxon>Embryophyta</taxon>
        <taxon>Tracheophyta</taxon>
        <taxon>Spermatophyta</taxon>
        <taxon>Magnoliopsida</taxon>
        <taxon>eudicotyledons</taxon>
        <taxon>Gunneridae</taxon>
        <taxon>Pentapetalae</taxon>
        <taxon>asterids</taxon>
        <taxon>campanulids</taxon>
        <taxon>Asterales</taxon>
        <taxon>Asteraceae</taxon>
        <taxon>Cichorioideae</taxon>
        <taxon>Cichorieae</taxon>
        <taxon>Lactucinae</taxon>
        <taxon>Lactuca</taxon>
    </lineage>
</organism>
<name>A0AAU9N6P3_9ASTR</name>
<evidence type="ECO:0000313" key="2">
    <source>
        <dbReference type="EMBL" id="CAH1435579.1"/>
    </source>
</evidence>
<dbReference type="AlphaFoldDB" id="A0AAU9N6P3"/>
<reference evidence="2 3" key="1">
    <citation type="submission" date="2022-01" db="EMBL/GenBank/DDBJ databases">
        <authorList>
            <person name="Xiong W."/>
            <person name="Schranz E."/>
        </authorList>
    </citation>
    <scope>NUCLEOTIDE SEQUENCE [LARGE SCALE GENOMIC DNA]</scope>
</reference>
<evidence type="ECO:0000313" key="3">
    <source>
        <dbReference type="Proteomes" id="UP001157418"/>
    </source>
</evidence>
<feature type="signal peptide" evidence="1">
    <location>
        <begin position="1"/>
        <end position="28"/>
    </location>
</feature>
<keyword evidence="1" id="KW-0732">Signal</keyword>
<feature type="chain" id="PRO_5043560835" description="Thionin-like protein" evidence="1">
    <location>
        <begin position="29"/>
        <end position="107"/>
    </location>
</feature>
<dbReference type="EMBL" id="CAKMRJ010004445">
    <property type="protein sequence ID" value="CAH1435579.1"/>
    <property type="molecule type" value="Genomic_DNA"/>
</dbReference>
<comment type="caution">
    <text evidence="2">The sequence shown here is derived from an EMBL/GenBank/DDBJ whole genome shotgun (WGS) entry which is preliminary data.</text>
</comment>